<reference evidence="3" key="1">
    <citation type="submission" date="2015-10" db="EMBL/GenBank/DDBJ databases">
        <title>Extensive mobilome-driven genome diversification in gut-associated Bacteroides vulgatus mpk.</title>
        <authorList>
            <person name="Beier S."/>
            <person name="Lange A."/>
            <person name="Huson D.H."/>
            <person name="Frick J.-S."/>
            <person name="Autenrieth I.B."/>
        </authorList>
    </citation>
    <scope>NUCLEOTIDE SEQUENCE [LARGE SCALE GENOMIC DNA]</scope>
    <source>
        <strain evidence="3">mpk</strain>
    </source>
</reference>
<feature type="transmembrane region" description="Helical" evidence="1">
    <location>
        <begin position="56"/>
        <end position="77"/>
    </location>
</feature>
<keyword evidence="1" id="KW-0472">Membrane</keyword>
<evidence type="ECO:0000313" key="3">
    <source>
        <dbReference type="Proteomes" id="UP000061587"/>
    </source>
</evidence>
<dbReference type="Proteomes" id="UP000061587">
    <property type="component" value="Chromosome"/>
</dbReference>
<protein>
    <submittedName>
        <fullName evidence="2">Uncharacterized protein</fullName>
    </submittedName>
</protein>
<dbReference type="AlphaFoldDB" id="A0A0P0LBN2"/>
<keyword evidence="1" id="KW-0812">Transmembrane</keyword>
<sequence>MQNKKKLILPAIGALAGVLFSLWDTFVSYGDAAPFDEPVKTAFIHVVSSEAFIFHALIYGFAGGVTVFLACLILSVCRKKMKTS</sequence>
<keyword evidence="1" id="KW-1133">Transmembrane helix</keyword>
<name>A0A0P0LBN2_PHOVU</name>
<proteinExistence type="predicted"/>
<accession>A0A0P0LBN2</accession>
<dbReference type="PATRIC" id="fig|821.40.peg.410"/>
<dbReference type="EMBL" id="CP013020">
    <property type="protein sequence ID" value="ALK82979.1"/>
    <property type="molecule type" value="Genomic_DNA"/>
</dbReference>
<organism evidence="2 3">
    <name type="scientific">Phocaeicola vulgatus</name>
    <name type="common">Bacteroides vulgatus</name>
    <dbReference type="NCBI Taxonomy" id="821"/>
    <lineage>
        <taxon>Bacteria</taxon>
        <taxon>Pseudomonadati</taxon>
        <taxon>Bacteroidota</taxon>
        <taxon>Bacteroidia</taxon>
        <taxon>Bacteroidales</taxon>
        <taxon>Bacteroidaceae</taxon>
        <taxon>Phocaeicola</taxon>
    </lineage>
</organism>
<gene>
    <name evidence="2" type="ORF">BvMPK_0340</name>
</gene>
<reference evidence="2 3" key="2">
    <citation type="journal article" date="2016" name="Genome Biol. Evol.">
        <title>Extensive mobilome-driven genome diversification in mouse gut-associated Bacteroides vulgatus mpk.</title>
        <authorList>
            <person name="Lange A."/>
            <person name="Beier S."/>
            <person name="Steimle A."/>
            <person name="Autenrieth I.B."/>
            <person name="Huson D.H."/>
            <person name="Frick J.S."/>
        </authorList>
    </citation>
    <scope>NUCLEOTIDE SEQUENCE [LARGE SCALE GENOMIC DNA]</scope>
    <source>
        <strain evidence="3">mpk</strain>
    </source>
</reference>
<evidence type="ECO:0000313" key="2">
    <source>
        <dbReference type="EMBL" id="ALK82979.1"/>
    </source>
</evidence>
<evidence type="ECO:0000256" key="1">
    <source>
        <dbReference type="SAM" id="Phobius"/>
    </source>
</evidence>